<dbReference type="AlphaFoldDB" id="A0A9B0T0V4"/>
<organism evidence="2 3">
    <name type="scientific">Chrysochloris asiatica</name>
    <name type="common">Cape golden mole</name>
    <dbReference type="NCBI Taxonomy" id="185453"/>
    <lineage>
        <taxon>Eukaryota</taxon>
        <taxon>Metazoa</taxon>
        <taxon>Chordata</taxon>
        <taxon>Craniata</taxon>
        <taxon>Vertebrata</taxon>
        <taxon>Euteleostomi</taxon>
        <taxon>Mammalia</taxon>
        <taxon>Eutheria</taxon>
        <taxon>Afrotheria</taxon>
        <taxon>Chrysochloridae</taxon>
        <taxon>Chrysochlorinae</taxon>
        <taxon>Chrysochloris</taxon>
    </lineage>
</organism>
<dbReference type="GeneID" id="102812591"/>
<evidence type="ECO:0000256" key="1">
    <source>
        <dbReference type="SAM" id="Coils"/>
    </source>
</evidence>
<feature type="coiled-coil region" evidence="1">
    <location>
        <begin position="589"/>
        <end position="669"/>
    </location>
</feature>
<dbReference type="SUPFAM" id="SSF90257">
    <property type="entry name" value="Myosin rod fragments"/>
    <property type="match status" value="1"/>
</dbReference>
<dbReference type="OrthoDB" id="10010556at2759"/>
<dbReference type="CTD" id="374864"/>
<dbReference type="PANTHER" id="PTHR35088:SF1">
    <property type="entry name" value="COILED-COIL DOMAIN-CONTAINING PROTEIN 178"/>
    <property type="match status" value="1"/>
</dbReference>
<protein>
    <submittedName>
        <fullName evidence="3">Coiled-coil domain-containing protein 178</fullName>
    </submittedName>
</protein>
<dbReference type="PANTHER" id="PTHR35088">
    <property type="entry name" value="COILED-COIL DOMAIN-CONTAINING PROTEIN 178"/>
    <property type="match status" value="1"/>
</dbReference>
<feature type="coiled-coil region" evidence="1">
    <location>
        <begin position="141"/>
        <end position="175"/>
    </location>
</feature>
<dbReference type="RefSeq" id="XP_006835195.1">
    <property type="nucleotide sequence ID" value="XM_006835132.1"/>
</dbReference>
<accession>A0A9B0T0V4</accession>
<evidence type="ECO:0000313" key="2">
    <source>
        <dbReference type="Proteomes" id="UP000504623"/>
    </source>
</evidence>
<feature type="coiled-coil region" evidence="1">
    <location>
        <begin position="265"/>
        <end position="299"/>
    </location>
</feature>
<proteinExistence type="predicted"/>
<keyword evidence="2" id="KW-1185">Reference proteome</keyword>
<feature type="coiled-coil region" evidence="1">
    <location>
        <begin position="325"/>
        <end position="387"/>
    </location>
</feature>
<dbReference type="InterPro" id="IPR038826">
    <property type="entry name" value="CCDC178"/>
</dbReference>
<reference evidence="3" key="1">
    <citation type="submission" date="2025-08" db="UniProtKB">
        <authorList>
            <consortium name="RefSeq"/>
        </authorList>
    </citation>
    <scope>IDENTIFICATION</scope>
    <source>
        <tissue evidence="3">Spleen</tissue>
    </source>
</reference>
<sequence length="841" mass="99774">MPGLESLRHSGLSGFHDEYSLYAVVRTSIILHMMLQFSEMEGENKAIYFAYPCRRHSCSVVNIPAPCVNKMISHIQDVESKIQKYLKQFETAYGEWSLASSTKAVTEDWSTRSIITVEEKVKTEKEDKKCPEIKQEMGMLLSEAIHLVKSLETDRAEAEEALRQQKLRKKKISMQIDSWSIWRLQELPSAVQKEHETYLRDIIELQWHISNKVHQQEHLELQKTKLEEANSTVQADIDYMDEHAPLLDSKQNQELDALRDCYLKKNEVMELYNRVHEELEEVKESCQNANLKAEQIKSEMDRDIRNGELSLEMYKKEIDKVDNLYHHYETSIHNINNNIEESEEAVTEVLKETKSMTNELAALSRKLEDFKKLYDQLTWKKKGYEKEYADILNAFYTTKKTWDIELSNVSKDFSELSKLYSQLLEENKKIEIDAEVVIDRINESIRKKSEHESEIQSLLKLKAKNSEMLKHLYKEAYNIGAIFHLTKFKTDELEGKVADVRRKFKGRDDYLKKLIRNEVTTALLIQKKLYNIQEAQRHEQQTLLDKKVLHAIALAKFEEPLIELEEEAVRIRSIHQRHCSAIFDIVELKKKMRRNVEKARKKLRMKEKQTRQALTQTEEKRSTIFKEINETKSRTLDLQSKIHKFNEELKLKEQEKKRFDEILNALKEEFISIRYKKEHIQSVFDQYKSEKRSCQERFYEEEERFKMLVSMRQNTLEEIKKTQLESLEENLLLAQEYQMIQDQFLTEKEKYFNKYDRQLSLDASVRDKAQFCQLQRRIQKEWETHFKLVALYSQMRLAKFQTDSQESIQKILAVQEESSNLMQHILAFFQALTDGQCENDG</sequence>
<keyword evidence="1" id="KW-0175">Coiled coil</keyword>
<dbReference type="Proteomes" id="UP000504623">
    <property type="component" value="Unplaced"/>
</dbReference>
<gene>
    <name evidence="3" type="primary">CCDC178</name>
</gene>
<evidence type="ECO:0000313" key="3">
    <source>
        <dbReference type="RefSeq" id="XP_006835195.1"/>
    </source>
</evidence>
<name>A0A9B0T0V4_CHRAS</name>